<dbReference type="Pfam" id="PF07690">
    <property type="entry name" value="MFS_1"/>
    <property type="match status" value="1"/>
</dbReference>
<feature type="transmembrane region" description="Helical" evidence="7">
    <location>
        <begin position="367"/>
        <end position="387"/>
    </location>
</feature>
<feature type="compositionally biased region" description="Polar residues" evidence="6">
    <location>
        <begin position="1"/>
        <end position="10"/>
    </location>
</feature>
<sequence>MSVHSESLTATPKDAELEDGTAVRPSSAQEKDKPALAQDDDLCFSAKAAFALLPDDVQHALRKTEGFDPDLTWTRREERWVTFKTDLCALVPVCLVFIFLALDRSNIANALTDNFLKDLHITQNELNNAVLIGNAAIGVFDIPSNVLAKRFGPNRYLPILVLAWGVVTIGQGFISTRAQLYACRFLVGAFEAGAIPGYAYYLVRFYRDREIASRYTLFWAANTFASAIGGLLSLGILSLRGTHGRAGWSYLFIIYGTLTCAVGLFAWVWLPDSPSSASRSWAFKRVWYTRRQASIVTTRVLLDEPAKAEEVRTAPIRSAEIIATLTDWRLWTLVLCAAATAVLYSPITTYSLLLIKSLGFKGYTANGLAVPGFVLSIAWSLTMGVLINRHGRHALYVFLTNVGAVVGLLWISLVPRNKAAQYVGILWLLTFNVSAVGVLGAWTAHVVPARQRAVALALTVSFNNLASLGGAQVLRACE</sequence>
<feature type="transmembrane region" description="Helical" evidence="7">
    <location>
        <begin position="249"/>
        <end position="270"/>
    </location>
</feature>
<comment type="subcellular location">
    <subcellularLocation>
        <location evidence="1">Membrane</location>
        <topology evidence="1">Multi-pass membrane protein</topology>
    </subcellularLocation>
</comment>
<evidence type="ECO:0000256" key="6">
    <source>
        <dbReference type="SAM" id="MobiDB-lite"/>
    </source>
</evidence>
<evidence type="ECO:0000256" key="3">
    <source>
        <dbReference type="ARBA" id="ARBA00022692"/>
    </source>
</evidence>
<dbReference type="PROSITE" id="PS50850">
    <property type="entry name" value="MFS"/>
    <property type="match status" value="1"/>
</dbReference>
<feature type="region of interest" description="Disordered" evidence="6">
    <location>
        <begin position="1"/>
        <end position="35"/>
    </location>
</feature>
<feature type="transmembrane region" description="Helical" evidence="7">
    <location>
        <begin position="330"/>
        <end position="355"/>
    </location>
</feature>
<proteinExistence type="predicted"/>
<dbReference type="SUPFAM" id="SSF103473">
    <property type="entry name" value="MFS general substrate transporter"/>
    <property type="match status" value="1"/>
</dbReference>
<evidence type="ECO:0000313" key="9">
    <source>
        <dbReference type="EMBL" id="KAK0534180.1"/>
    </source>
</evidence>
<keyword evidence="10" id="KW-1185">Reference proteome</keyword>
<feature type="transmembrane region" description="Helical" evidence="7">
    <location>
        <begin position="425"/>
        <end position="447"/>
    </location>
</feature>
<feature type="transmembrane region" description="Helical" evidence="7">
    <location>
        <begin position="81"/>
        <end position="102"/>
    </location>
</feature>
<dbReference type="EMBL" id="JAPDMQ010000121">
    <property type="protein sequence ID" value="KAK0534180.1"/>
    <property type="molecule type" value="Genomic_DNA"/>
</dbReference>
<accession>A0AAN6GFE7</accession>
<comment type="caution">
    <text evidence="9">The sequence shown here is derived from an EMBL/GenBank/DDBJ whole genome shotgun (WGS) entry which is preliminary data.</text>
</comment>
<evidence type="ECO:0000256" key="7">
    <source>
        <dbReference type="SAM" id="Phobius"/>
    </source>
</evidence>
<feature type="transmembrane region" description="Helical" evidence="7">
    <location>
        <begin position="181"/>
        <end position="203"/>
    </location>
</feature>
<organism evidence="9 10">
    <name type="scientific">Tilletia horrida</name>
    <dbReference type="NCBI Taxonomy" id="155126"/>
    <lineage>
        <taxon>Eukaryota</taxon>
        <taxon>Fungi</taxon>
        <taxon>Dikarya</taxon>
        <taxon>Basidiomycota</taxon>
        <taxon>Ustilaginomycotina</taxon>
        <taxon>Exobasidiomycetes</taxon>
        <taxon>Tilletiales</taxon>
        <taxon>Tilletiaceae</taxon>
        <taxon>Tilletia</taxon>
    </lineage>
</organism>
<keyword evidence="4 7" id="KW-1133">Transmembrane helix</keyword>
<keyword evidence="5 7" id="KW-0472">Membrane</keyword>
<dbReference type="AlphaFoldDB" id="A0AAN6GFE7"/>
<feature type="domain" description="Major facilitator superfamily (MFS) profile" evidence="8">
    <location>
        <begin position="89"/>
        <end position="478"/>
    </location>
</feature>
<gene>
    <name evidence="9" type="ORF">OC842_002713</name>
</gene>
<protein>
    <recommendedName>
        <fullName evidence="8">Major facilitator superfamily (MFS) profile domain-containing protein</fullName>
    </recommendedName>
</protein>
<dbReference type="PANTHER" id="PTHR43791">
    <property type="entry name" value="PERMEASE-RELATED"/>
    <property type="match status" value="1"/>
</dbReference>
<dbReference type="InterPro" id="IPR020846">
    <property type="entry name" value="MFS_dom"/>
</dbReference>
<dbReference type="Proteomes" id="UP001176521">
    <property type="component" value="Unassembled WGS sequence"/>
</dbReference>
<dbReference type="GO" id="GO:0022857">
    <property type="term" value="F:transmembrane transporter activity"/>
    <property type="evidence" value="ECO:0007669"/>
    <property type="project" value="InterPro"/>
</dbReference>
<evidence type="ECO:0000256" key="2">
    <source>
        <dbReference type="ARBA" id="ARBA00022448"/>
    </source>
</evidence>
<evidence type="ECO:0000313" key="10">
    <source>
        <dbReference type="Proteomes" id="UP001176521"/>
    </source>
</evidence>
<dbReference type="Gene3D" id="1.20.1250.20">
    <property type="entry name" value="MFS general substrate transporter like domains"/>
    <property type="match status" value="2"/>
</dbReference>
<dbReference type="GO" id="GO:0016020">
    <property type="term" value="C:membrane"/>
    <property type="evidence" value="ECO:0007669"/>
    <property type="project" value="UniProtKB-SubCell"/>
</dbReference>
<evidence type="ECO:0000256" key="1">
    <source>
        <dbReference type="ARBA" id="ARBA00004141"/>
    </source>
</evidence>
<dbReference type="InterPro" id="IPR036259">
    <property type="entry name" value="MFS_trans_sf"/>
</dbReference>
<reference evidence="9" key="1">
    <citation type="journal article" date="2023" name="PhytoFront">
        <title>Draft Genome Resources of Seven Strains of Tilletia horrida, Causal Agent of Kernel Smut of Rice.</title>
        <authorList>
            <person name="Khanal S."/>
            <person name="Antony Babu S."/>
            <person name="Zhou X.G."/>
        </authorList>
    </citation>
    <scope>NUCLEOTIDE SEQUENCE</scope>
    <source>
        <strain evidence="9">TX3</strain>
    </source>
</reference>
<dbReference type="PANTHER" id="PTHR43791:SF86">
    <property type="entry name" value="MAJOR FACILITATOR SUPERFAMILY (MFS) PROFILE DOMAIN-CONTAINING PROTEIN"/>
    <property type="match status" value="1"/>
</dbReference>
<keyword evidence="3 7" id="KW-0812">Transmembrane</keyword>
<feature type="transmembrane region" description="Helical" evidence="7">
    <location>
        <begin position="215"/>
        <end position="237"/>
    </location>
</feature>
<feature type="transmembrane region" description="Helical" evidence="7">
    <location>
        <begin position="156"/>
        <end position="174"/>
    </location>
</feature>
<name>A0AAN6GFE7_9BASI</name>
<keyword evidence="2" id="KW-0813">Transport</keyword>
<evidence type="ECO:0000259" key="8">
    <source>
        <dbReference type="PROSITE" id="PS50850"/>
    </source>
</evidence>
<evidence type="ECO:0000256" key="5">
    <source>
        <dbReference type="ARBA" id="ARBA00023136"/>
    </source>
</evidence>
<dbReference type="InterPro" id="IPR011701">
    <property type="entry name" value="MFS"/>
</dbReference>
<evidence type="ECO:0000256" key="4">
    <source>
        <dbReference type="ARBA" id="ARBA00022989"/>
    </source>
</evidence>
<feature type="transmembrane region" description="Helical" evidence="7">
    <location>
        <begin position="393"/>
        <end position="413"/>
    </location>
</feature>